<dbReference type="SUPFAM" id="SSF54631">
    <property type="entry name" value="CBS-domain pair"/>
    <property type="match status" value="2"/>
</dbReference>
<dbReference type="Pfam" id="PF00571">
    <property type="entry name" value="CBS"/>
    <property type="match status" value="2"/>
</dbReference>
<dbReference type="InterPro" id="IPR050511">
    <property type="entry name" value="AMPK_gamma/SDS23_families"/>
</dbReference>
<reference evidence="6 7" key="1">
    <citation type="journal article" date="2019" name="Nat. Ecol. Evol.">
        <title>Megaphylogeny resolves global patterns of mushroom evolution.</title>
        <authorList>
            <person name="Varga T."/>
            <person name="Krizsan K."/>
            <person name="Foldi C."/>
            <person name="Dima B."/>
            <person name="Sanchez-Garcia M."/>
            <person name="Sanchez-Ramirez S."/>
            <person name="Szollosi G.J."/>
            <person name="Szarkandi J.G."/>
            <person name="Papp V."/>
            <person name="Albert L."/>
            <person name="Andreopoulos W."/>
            <person name="Angelini C."/>
            <person name="Antonin V."/>
            <person name="Barry K.W."/>
            <person name="Bougher N.L."/>
            <person name="Buchanan P."/>
            <person name="Buyck B."/>
            <person name="Bense V."/>
            <person name="Catcheside P."/>
            <person name="Chovatia M."/>
            <person name="Cooper J."/>
            <person name="Damon W."/>
            <person name="Desjardin D."/>
            <person name="Finy P."/>
            <person name="Geml J."/>
            <person name="Haridas S."/>
            <person name="Hughes K."/>
            <person name="Justo A."/>
            <person name="Karasinski D."/>
            <person name="Kautmanova I."/>
            <person name="Kiss B."/>
            <person name="Kocsube S."/>
            <person name="Kotiranta H."/>
            <person name="LaButti K.M."/>
            <person name="Lechner B.E."/>
            <person name="Liimatainen K."/>
            <person name="Lipzen A."/>
            <person name="Lukacs Z."/>
            <person name="Mihaltcheva S."/>
            <person name="Morgado L.N."/>
            <person name="Niskanen T."/>
            <person name="Noordeloos M.E."/>
            <person name="Ohm R.A."/>
            <person name="Ortiz-Santana B."/>
            <person name="Ovrebo C."/>
            <person name="Racz N."/>
            <person name="Riley R."/>
            <person name="Savchenko A."/>
            <person name="Shiryaev A."/>
            <person name="Soop K."/>
            <person name="Spirin V."/>
            <person name="Szebenyi C."/>
            <person name="Tomsovsky M."/>
            <person name="Tulloss R.E."/>
            <person name="Uehling J."/>
            <person name="Grigoriev I.V."/>
            <person name="Vagvolgyi C."/>
            <person name="Papp T."/>
            <person name="Martin F.M."/>
            <person name="Miettinen O."/>
            <person name="Hibbett D.S."/>
            <person name="Nagy L.G."/>
        </authorList>
    </citation>
    <scope>NUCLEOTIDE SEQUENCE [LARGE SCALE GENOMIC DNA]</scope>
    <source>
        <strain evidence="6 7">CBS 121175</strain>
    </source>
</reference>
<dbReference type="PROSITE" id="PS51371">
    <property type="entry name" value="CBS"/>
    <property type="match status" value="1"/>
</dbReference>
<feature type="domain" description="CBS" evidence="5">
    <location>
        <begin position="222"/>
        <end position="280"/>
    </location>
</feature>
<dbReference type="SMART" id="SM00116">
    <property type="entry name" value="CBS"/>
    <property type="match status" value="4"/>
</dbReference>
<feature type="region of interest" description="Disordered" evidence="4">
    <location>
        <begin position="377"/>
        <end position="414"/>
    </location>
</feature>
<keyword evidence="2 3" id="KW-0129">CBS domain</keyword>
<organism evidence="6 7">
    <name type="scientific">Coprinopsis marcescibilis</name>
    <name type="common">Agaric fungus</name>
    <name type="synonym">Psathyrella marcescibilis</name>
    <dbReference type="NCBI Taxonomy" id="230819"/>
    <lineage>
        <taxon>Eukaryota</taxon>
        <taxon>Fungi</taxon>
        <taxon>Dikarya</taxon>
        <taxon>Basidiomycota</taxon>
        <taxon>Agaricomycotina</taxon>
        <taxon>Agaricomycetes</taxon>
        <taxon>Agaricomycetidae</taxon>
        <taxon>Agaricales</taxon>
        <taxon>Agaricineae</taxon>
        <taxon>Psathyrellaceae</taxon>
        <taxon>Coprinopsis</taxon>
    </lineage>
</organism>
<dbReference type="AlphaFoldDB" id="A0A5C3KZE9"/>
<accession>A0A5C3KZE9</accession>
<sequence>MSHSKRLSQSLNGSWSDTTSLTFLSGSDSDAEEWTETWKTVLARDLIDSRIVIVDAETSVEDACDKLSSEDVPCLVIKDETQKESLQYLGLFDYSDVNAFLTLAATRHTFSLDGSDADPRRDKIIEAAKAGPVSVSLVSNLSDKNPLICLEHDASIIDLLKVFCRGNHRVLIKASEKDGDCVGIVSDRGLLAWFAASAKFTPSFEHYLSNVIHPLSLPSSNAHNSVIAAFSSATILDAMRLMSDEGVSSVAVLDETGALMSTVSVTDVGKHVVPSQSNQFLSTPLHQFISVIKDPDGSTDGVDKYPVYSVRPSSQLLYTIEKILATNAHRVFVARESTLSSPVLGPAAVGNLCGIVSIVDILALFATLAGISNVDPTEMQRHRRQSSSASSSARSLSDFKSRSRSNSATATATQIQRSPSILALSSPVISPGINPLTEPASPSLAGIESIIHVAAPERKKSLRASKVSPTAVSATAAPP</sequence>
<dbReference type="GO" id="GO:0004865">
    <property type="term" value="F:protein serine/threonine phosphatase inhibitor activity"/>
    <property type="evidence" value="ECO:0007669"/>
    <property type="project" value="TreeGrafter"/>
</dbReference>
<evidence type="ECO:0000313" key="7">
    <source>
        <dbReference type="Proteomes" id="UP000307440"/>
    </source>
</evidence>
<dbReference type="PANTHER" id="PTHR13780">
    <property type="entry name" value="AMP-ACTIVATED PROTEIN KINASE, GAMMA REGULATORY SUBUNIT"/>
    <property type="match status" value="1"/>
</dbReference>
<protein>
    <recommendedName>
        <fullName evidence="5">CBS domain-containing protein</fullName>
    </recommendedName>
</protein>
<dbReference type="Proteomes" id="UP000307440">
    <property type="component" value="Unassembled WGS sequence"/>
</dbReference>
<dbReference type="InterPro" id="IPR046342">
    <property type="entry name" value="CBS_dom_sf"/>
</dbReference>
<dbReference type="CDD" id="cd02205">
    <property type="entry name" value="CBS_pair_SF"/>
    <property type="match status" value="2"/>
</dbReference>
<feature type="compositionally biased region" description="Low complexity" evidence="4">
    <location>
        <begin position="386"/>
        <end position="413"/>
    </location>
</feature>
<feature type="region of interest" description="Disordered" evidence="4">
    <location>
        <begin position="459"/>
        <end position="479"/>
    </location>
</feature>
<dbReference type="GO" id="GO:0042149">
    <property type="term" value="P:cellular response to glucose starvation"/>
    <property type="evidence" value="ECO:0007669"/>
    <property type="project" value="TreeGrafter"/>
</dbReference>
<evidence type="ECO:0000256" key="1">
    <source>
        <dbReference type="ARBA" id="ARBA00022737"/>
    </source>
</evidence>
<keyword evidence="1" id="KW-0677">Repeat</keyword>
<dbReference type="EMBL" id="ML210178">
    <property type="protein sequence ID" value="TFK26084.1"/>
    <property type="molecule type" value="Genomic_DNA"/>
</dbReference>
<evidence type="ECO:0000259" key="5">
    <source>
        <dbReference type="PROSITE" id="PS51371"/>
    </source>
</evidence>
<keyword evidence="7" id="KW-1185">Reference proteome</keyword>
<dbReference type="STRING" id="230819.A0A5C3KZE9"/>
<evidence type="ECO:0000256" key="4">
    <source>
        <dbReference type="SAM" id="MobiDB-lite"/>
    </source>
</evidence>
<name>A0A5C3KZE9_COPMA</name>
<dbReference type="Gene3D" id="3.10.580.10">
    <property type="entry name" value="CBS-domain"/>
    <property type="match status" value="2"/>
</dbReference>
<dbReference type="InterPro" id="IPR000644">
    <property type="entry name" value="CBS_dom"/>
</dbReference>
<gene>
    <name evidence="6" type="ORF">FA15DRAFT_309772</name>
</gene>
<evidence type="ECO:0000256" key="2">
    <source>
        <dbReference type="ARBA" id="ARBA00023122"/>
    </source>
</evidence>
<evidence type="ECO:0000256" key="3">
    <source>
        <dbReference type="PROSITE-ProRule" id="PRU00703"/>
    </source>
</evidence>
<dbReference type="OrthoDB" id="449052at2759"/>
<evidence type="ECO:0000313" key="6">
    <source>
        <dbReference type="EMBL" id="TFK26084.1"/>
    </source>
</evidence>
<dbReference type="PANTHER" id="PTHR13780:SF36">
    <property type="entry name" value="CBS DOMAIN-CONTAINING PROTEIN"/>
    <property type="match status" value="1"/>
</dbReference>
<proteinExistence type="predicted"/>
<feature type="compositionally biased region" description="Low complexity" evidence="4">
    <location>
        <begin position="464"/>
        <end position="479"/>
    </location>
</feature>